<dbReference type="PANTHER" id="PTHR45782:SF4">
    <property type="entry name" value="MITOCHONDRIAL RIBOSOME-ASSOCIATED GTPASE 1"/>
    <property type="match status" value="1"/>
</dbReference>
<keyword evidence="2 4" id="KW-0547">Nucleotide-binding</keyword>
<dbReference type="PRINTS" id="PR00326">
    <property type="entry name" value="GTP1OBG"/>
</dbReference>
<gene>
    <name evidence="7" type="primary">ylqF</name>
    <name evidence="7" type="ORF">FEZ08_09220</name>
</gene>
<dbReference type="Gene3D" id="3.40.50.300">
    <property type="entry name" value="P-loop containing nucleotide triphosphate hydrolases"/>
    <property type="match status" value="1"/>
</dbReference>
<keyword evidence="8" id="KW-1185">Reference proteome</keyword>
<evidence type="ECO:0000313" key="8">
    <source>
        <dbReference type="Proteomes" id="UP000306912"/>
    </source>
</evidence>
<evidence type="ECO:0000313" key="7">
    <source>
        <dbReference type="EMBL" id="TLG72558.1"/>
    </source>
</evidence>
<evidence type="ECO:0000256" key="2">
    <source>
        <dbReference type="ARBA" id="ARBA00022741"/>
    </source>
</evidence>
<dbReference type="InterPro" id="IPR027417">
    <property type="entry name" value="P-loop_NTPase"/>
</dbReference>
<dbReference type="InterPro" id="IPR023179">
    <property type="entry name" value="GTP-bd_ortho_bundle_sf"/>
</dbReference>
<dbReference type="GO" id="GO:0005525">
    <property type="term" value="F:GTP binding"/>
    <property type="evidence" value="ECO:0007669"/>
    <property type="project" value="UniProtKB-KW"/>
</dbReference>
<comment type="caution">
    <text evidence="7">The sequence shown here is derived from an EMBL/GenBank/DDBJ whole genome shotgun (WGS) entry which is preliminary data.</text>
</comment>
<dbReference type="AlphaFoldDB" id="A0A5R8QB64"/>
<comment type="subcellular location">
    <subcellularLocation>
        <location evidence="4">Cytoplasm</location>
    </subcellularLocation>
</comment>
<dbReference type="GO" id="GO:0006412">
    <property type="term" value="P:translation"/>
    <property type="evidence" value="ECO:0007669"/>
    <property type="project" value="TreeGrafter"/>
</dbReference>
<dbReference type="InterPro" id="IPR030378">
    <property type="entry name" value="G_CP_dom"/>
</dbReference>
<comment type="function">
    <text evidence="4">Required for a late step of 50S ribosomal subunit assembly. Has GTPase activity.</text>
</comment>
<evidence type="ECO:0000256" key="4">
    <source>
        <dbReference type="PIRNR" id="PIRNR006230"/>
    </source>
</evidence>
<dbReference type="OrthoDB" id="9779790at2"/>
<dbReference type="CDD" id="cd01856">
    <property type="entry name" value="YlqF"/>
    <property type="match status" value="1"/>
</dbReference>
<dbReference type="FunFam" id="3.40.50.300:FF:000590">
    <property type="entry name" value="Ribosome biogenesis GTPase A"/>
    <property type="match status" value="1"/>
</dbReference>
<dbReference type="InterPro" id="IPR016478">
    <property type="entry name" value="GTPase_MTG1"/>
</dbReference>
<dbReference type="InterPro" id="IPR006073">
    <property type="entry name" value="GTP-bd"/>
</dbReference>
<dbReference type="PIRSF" id="PIRSF006230">
    <property type="entry name" value="MG442"/>
    <property type="match status" value="1"/>
</dbReference>
<comment type="similarity">
    <text evidence="4">Belongs to the TRAFAC class YlqF/YawG GTPase family. MTG1 subfamily.</text>
</comment>
<accession>A0A5R8QB64</accession>
<dbReference type="SUPFAM" id="SSF52540">
    <property type="entry name" value="P-loop containing nucleoside triphosphate hydrolases"/>
    <property type="match status" value="1"/>
</dbReference>
<evidence type="ECO:0000256" key="1">
    <source>
        <dbReference type="ARBA" id="ARBA00014898"/>
    </source>
</evidence>
<keyword evidence="3 4" id="KW-0342">GTP-binding</keyword>
<evidence type="ECO:0000256" key="3">
    <source>
        <dbReference type="ARBA" id="ARBA00023134"/>
    </source>
</evidence>
<evidence type="ECO:0000256" key="5">
    <source>
        <dbReference type="PIRSR" id="PIRSR006230-1"/>
    </source>
</evidence>
<keyword evidence="4" id="KW-0963">Cytoplasm</keyword>
<dbReference type="NCBIfam" id="TIGR03596">
    <property type="entry name" value="GTPase_YlqF"/>
    <property type="match status" value="1"/>
</dbReference>
<feature type="binding site" evidence="5">
    <location>
        <position position="175"/>
    </location>
    <ligand>
        <name>GTP</name>
        <dbReference type="ChEBI" id="CHEBI:37565"/>
    </ligand>
</feature>
<proteinExistence type="inferred from homology"/>
<dbReference type="GO" id="GO:0003924">
    <property type="term" value="F:GTPase activity"/>
    <property type="evidence" value="ECO:0007669"/>
    <property type="project" value="TreeGrafter"/>
</dbReference>
<organism evidence="7 8">
    <name type="scientific">Culicoidibacter larvae</name>
    <dbReference type="NCBI Taxonomy" id="2579976"/>
    <lineage>
        <taxon>Bacteria</taxon>
        <taxon>Bacillati</taxon>
        <taxon>Bacillota</taxon>
        <taxon>Culicoidibacteria</taxon>
        <taxon>Culicoidibacterales</taxon>
        <taxon>Culicoidibacteraceae</taxon>
        <taxon>Culicoidibacter</taxon>
    </lineage>
</organism>
<dbReference type="Gene3D" id="1.10.1580.10">
    <property type="match status" value="1"/>
</dbReference>
<sequence>MKQIQWFPGHMSKASREIKEKIQLVDIVCELVDARSPLASRNPVIDDIVGVRPRIVILTKTDLADERKTRLWHQYFADHAIPTFDFDVNKRFNLKAFVDSLQQILSEKFAKEKAQGRKPRAIRMMIVGIPNVGKSTFINKIAGRKAATVGNKPGVTKAQQWIRLHQQLELLDTPGILWPKFEDQSVGLKLALLGTIKDDILPLETIAEYGLTFMRDNYPNQLVERYGEAGISADFIEQLDSIAKMRNSIGRGGETDYHKIYQFFLHDIRNGALGCLTLEVPEEVTADEA</sequence>
<dbReference type="GO" id="GO:0005737">
    <property type="term" value="C:cytoplasm"/>
    <property type="evidence" value="ECO:0007669"/>
    <property type="project" value="UniProtKB-SubCell"/>
</dbReference>
<evidence type="ECO:0000259" key="6">
    <source>
        <dbReference type="PROSITE" id="PS51721"/>
    </source>
</evidence>
<feature type="binding site" evidence="5">
    <location>
        <begin position="131"/>
        <end position="136"/>
    </location>
    <ligand>
        <name>GTP</name>
        <dbReference type="ChEBI" id="CHEBI:37565"/>
    </ligand>
</feature>
<dbReference type="PROSITE" id="PS51721">
    <property type="entry name" value="G_CP"/>
    <property type="match status" value="1"/>
</dbReference>
<dbReference type="Proteomes" id="UP000306912">
    <property type="component" value="Unassembled WGS sequence"/>
</dbReference>
<reference evidence="7 8" key="1">
    <citation type="submission" date="2019-05" db="EMBL/GenBank/DDBJ databases">
        <title>Culicoidintestinum kansasii gen. nov., sp. nov. from the gastrointestinal tract of the biting midge, Culicoides sonorensis.</title>
        <authorList>
            <person name="Neupane S."/>
            <person name="Ghosh A."/>
            <person name="Gunther S."/>
            <person name="Martin K."/>
            <person name="Zurek L."/>
        </authorList>
    </citation>
    <scope>NUCLEOTIDE SEQUENCE [LARGE SCALE GENOMIC DNA]</scope>
    <source>
        <strain evidence="7 8">CS-1</strain>
    </source>
</reference>
<feature type="domain" description="CP-type G" evidence="6">
    <location>
        <begin position="15"/>
        <end position="179"/>
    </location>
</feature>
<dbReference type="InterPro" id="IPR019991">
    <property type="entry name" value="GTP-bd_ribosome_bgen"/>
</dbReference>
<dbReference type="EMBL" id="VBWP01000008">
    <property type="protein sequence ID" value="TLG72558.1"/>
    <property type="molecule type" value="Genomic_DNA"/>
</dbReference>
<name>A0A5R8QB64_9FIRM</name>
<dbReference type="InParanoid" id="A0A5R8QB64"/>
<dbReference type="FunCoup" id="A0A5R8QB64">
    <property type="interactions" value="346"/>
</dbReference>
<dbReference type="PANTHER" id="PTHR45782">
    <property type="entry name" value="MITOCHONDRIAL RIBOSOME-ASSOCIATED GTPASE 1"/>
    <property type="match status" value="1"/>
</dbReference>
<dbReference type="RefSeq" id="WP_138191637.1">
    <property type="nucleotide sequence ID" value="NZ_VBWP01000008.1"/>
</dbReference>
<protein>
    <recommendedName>
        <fullName evidence="1 4">Ribosome biogenesis GTPase A</fullName>
    </recommendedName>
</protein>
<dbReference type="Pfam" id="PF01926">
    <property type="entry name" value="MMR_HSR1"/>
    <property type="match status" value="1"/>
</dbReference>